<dbReference type="PANTHER" id="PTHR36558:SF1">
    <property type="entry name" value="RESTRICTION ENDONUCLEASE DOMAIN-CONTAINING PROTEIN-RELATED"/>
    <property type="match status" value="1"/>
</dbReference>
<dbReference type="InterPro" id="IPR011335">
    <property type="entry name" value="Restrct_endonuc-II-like"/>
</dbReference>
<feature type="domain" description="Putative restriction endonuclease" evidence="1">
    <location>
        <begin position="14"/>
        <end position="185"/>
    </location>
</feature>
<dbReference type="Proteomes" id="UP000243333">
    <property type="component" value="Unassembled WGS sequence"/>
</dbReference>
<proteinExistence type="predicted"/>
<keyword evidence="2" id="KW-0378">Hydrolase</keyword>
<dbReference type="Gene3D" id="3.90.1570.10">
    <property type="entry name" value="tt1808, chain A"/>
    <property type="match status" value="1"/>
</dbReference>
<keyword evidence="3" id="KW-1185">Reference proteome</keyword>
<name>A0A1G7P328_9FIRM</name>
<dbReference type="STRING" id="1123285.SAMN05660235_02820"/>
<accession>A0A1G7P328</accession>
<dbReference type="InterPro" id="IPR008538">
    <property type="entry name" value="Uma2"/>
</dbReference>
<evidence type="ECO:0000313" key="2">
    <source>
        <dbReference type="EMBL" id="SDF80708.1"/>
    </source>
</evidence>
<gene>
    <name evidence="2" type="ORF">SAMN05660235_02820</name>
</gene>
<dbReference type="Pfam" id="PF05685">
    <property type="entry name" value="Uma2"/>
    <property type="match status" value="1"/>
</dbReference>
<dbReference type="OrthoDB" id="9798254at2"/>
<protein>
    <submittedName>
        <fullName evidence="2">Endonuclease, Uma2 family (Restriction endonuclease fold)</fullName>
    </submittedName>
</protein>
<dbReference type="SUPFAM" id="SSF52980">
    <property type="entry name" value="Restriction endonuclease-like"/>
    <property type="match status" value="1"/>
</dbReference>
<dbReference type="AlphaFoldDB" id="A0A1G7P328"/>
<evidence type="ECO:0000313" key="3">
    <source>
        <dbReference type="Proteomes" id="UP000243333"/>
    </source>
</evidence>
<dbReference type="GO" id="GO:0004519">
    <property type="term" value="F:endonuclease activity"/>
    <property type="evidence" value="ECO:0007669"/>
    <property type="project" value="UniProtKB-KW"/>
</dbReference>
<dbReference type="EMBL" id="FNBU01000031">
    <property type="protein sequence ID" value="SDF80708.1"/>
    <property type="molecule type" value="Genomic_DNA"/>
</dbReference>
<keyword evidence="2" id="KW-0255">Endonuclease</keyword>
<evidence type="ECO:0000259" key="1">
    <source>
        <dbReference type="Pfam" id="PF05685"/>
    </source>
</evidence>
<dbReference type="PANTHER" id="PTHR36558">
    <property type="entry name" value="GLR1098 PROTEIN"/>
    <property type="match status" value="1"/>
</dbReference>
<sequence length="192" mass="21805">MSLPAHTKQTYTYADYLSWPKDERWEIIGGVAYNMTPAPSRRHQEISGALFNVLYNYLRDKSCKVYTAPFDVRLPEGNESDAEIKNVVQPDIVVVCDKAKLDDQGCKGAPDFIAEIISAHTARKDVREKFYLYEKAGVKEYWIVHPNDRTVLTFSLGTDGKYGIPEMFGPDDEIPVNVLPGLVIKLNDIFRE</sequence>
<reference evidence="3" key="1">
    <citation type="submission" date="2016-10" db="EMBL/GenBank/DDBJ databases">
        <authorList>
            <person name="Varghese N."/>
            <person name="Submissions S."/>
        </authorList>
    </citation>
    <scope>NUCLEOTIDE SEQUENCE [LARGE SCALE GENOMIC DNA]</scope>
    <source>
        <strain evidence="3">DSM 23256</strain>
    </source>
</reference>
<organism evidence="2 3">
    <name type="scientific">Sporolituus thermophilus DSM 23256</name>
    <dbReference type="NCBI Taxonomy" id="1123285"/>
    <lineage>
        <taxon>Bacteria</taxon>
        <taxon>Bacillati</taxon>
        <taxon>Bacillota</taxon>
        <taxon>Negativicutes</taxon>
        <taxon>Selenomonadales</taxon>
        <taxon>Sporomusaceae</taxon>
        <taxon>Sporolituus</taxon>
    </lineage>
</organism>
<keyword evidence="2" id="KW-0540">Nuclease</keyword>
<dbReference type="CDD" id="cd06260">
    <property type="entry name" value="DUF820-like"/>
    <property type="match status" value="1"/>
</dbReference>
<dbReference type="RefSeq" id="WP_093691938.1">
    <property type="nucleotide sequence ID" value="NZ_FNBU01000031.1"/>
</dbReference>
<dbReference type="InterPro" id="IPR012296">
    <property type="entry name" value="Nuclease_put_TT1808"/>
</dbReference>